<comment type="caution">
    <text evidence="1">The sequence shown here is derived from an EMBL/GenBank/DDBJ whole genome shotgun (WGS) entry which is preliminary data.</text>
</comment>
<keyword evidence="1" id="KW-0251">Elongation factor</keyword>
<protein>
    <submittedName>
        <fullName evidence="1">GreA/GreB family elongation factor</fullName>
    </submittedName>
</protein>
<dbReference type="Proteomes" id="UP000664698">
    <property type="component" value="Unassembled WGS sequence"/>
</dbReference>
<reference evidence="1 2" key="1">
    <citation type="submission" date="2021-03" db="EMBL/GenBank/DDBJ databases">
        <title>novel species isolated from a fishpond in China.</title>
        <authorList>
            <person name="Lu H."/>
            <person name="Cai Z."/>
        </authorList>
    </citation>
    <scope>NUCLEOTIDE SEQUENCE [LARGE SCALE GENOMIC DNA]</scope>
    <source>
        <strain evidence="1 2">JCM 31546</strain>
    </source>
</reference>
<sequence length="34" mass="3937">MDQAFLKKEVGEEAVVQTPNGNTAWKIRKVEYEK</sequence>
<dbReference type="InterPro" id="IPR036953">
    <property type="entry name" value="GreA/GreB_C_sf"/>
</dbReference>
<dbReference type="SUPFAM" id="SSF54534">
    <property type="entry name" value="FKBP-like"/>
    <property type="match status" value="1"/>
</dbReference>
<dbReference type="EMBL" id="JAFKCW010000005">
    <property type="protein sequence ID" value="MBN7803308.1"/>
    <property type="molecule type" value="Genomic_DNA"/>
</dbReference>
<organism evidence="1 2">
    <name type="scientific">Algoriphagus aestuariicola</name>
    <dbReference type="NCBI Taxonomy" id="1852016"/>
    <lineage>
        <taxon>Bacteria</taxon>
        <taxon>Pseudomonadati</taxon>
        <taxon>Bacteroidota</taxon>
        <taxon>Cytophagia</taxon>
        <taxon>Cytophagales</taxon>
        <taxon>Cyclobacteriaceae</taxon>
        <taxon>Algoriphagus</taxon>
    </lineage>
</organism>
<keyword evidence="1" id="KW-0648">Protein biosynthesis</keyword>
<gene>
    <name evidence="1" type="ORF">J0A67_20705</name>
</gene>
<dbReference type="Gene3D" id="3.10.50.30">
    <property type="entry name" value="Transcription elongation factor, GreA/GreB, C-terminal domain"/>
    <property type="match status" value="1"/>
</dbReference>
<accession>A0ABS3BVK5</accession>
<evidence type="ECO:0000313" key="1">
    <source>
        <dbReference type="EMBL" id="MBN7803308.1"/>
    </source>
</evidence>
<dbReference type="GO" id="GO:0003746">
    <property type="term" value="F:translation elongation factor activity"/>
    <property type="evidence" value="ECO:0007669"/>
    <property type="project" value="UniProtKB-KW"/>
</dbReference>
<evidence type="ECO:0000313" key="2">
    <source>
        <dbReference type="Proteomes" id="UP000664698"/>
    </source>
</evidence>
<name>A0ABS3BVK5_9BACT</name>
<keyword evidence="2" id="KW-1185">Reference proteome</keyword>
<proteinExistence type="predicted"/>